<evidence type="ECO:0000256" key="2">
    <source>
        <dbReference type="ARBA" id="ARBA00022552"/>
    </source>
</evidence>
<dbReference type="GO" id="GO:0070475">
    <property type="term" value="P:rRNA base methylation"/>
    <property type="evidence" value="ECO:0007669"/>
    <property type="project" value="TreeGrafter"/>
</dbReference>
<feature type="binding site" evidence="9 10">
    <location>
        <position position="380"/>
    </location>
    <ligand>
        <name>S-adenosyl-L-methionine</name>
        <dbReference type="ChEBI" id="CHEBI:59789"/>
    </ligand>
</feature>
<evidence type="ECO:0000256" key="5">
    <source>
        <dbReference type="ARBA" id="ARBA00022691"/>
    </source>
</evidence>
<evidence type="ECO:0000256" key="4">
    <source>
        <dbReference type="ARBA" id="ARBA00022679"/>
    </source>
</evidence>
<organism evidence="13 14">
    <name type="scientific">Neptuniibacter caesariensis</name>
    <dbReference type="NCBI Taxonomy" id="207954"/>
    <lineage>
        <taxon>Bacteria</taxon>
        <taxon>Pseudomonadati</taxon>
        <taxon>Pseudomonadota</taxon>
        <taxon>Gammaproteobacteria</taxon>
        <taxon>Oceanospirillales</taxon>
        <taxon>Oceanospirillaceae</taxon>
        <taxon>Neptuniibacter</taxon>
    </lineage>
</organism>
<dbReference type="NCBIfam" id="TIGR00479">
    <property type="entry name" value="rumA"/>
    <property type="match status" value="1"/>
</dbReference>
<dbReference type="AlphaFoldDB" id="A0A2G6JLH3"/>
<accession>A0A2G6JLH3</accession>
<keyword evidence="1 9" id="KW-0004">4Fe-4S</keyword>
<dbReference type="Pfam" id="PF05958">
    <property type="entry name" value="tRNA_U5-meth_tr"/>
    <property type="match status" value="1"/>
</dbReference>
<feature type="binding site" evidence="9">
    <location>
        <position position="177"/>
    </location>
    <ligand>
        <name>[4Fe-4S] cluster</name>
        <dbReference type="ChEBI" id="CHEBI:49883"/>
    </ligand>
</feature>
<dbReference type="Gene3D" id="3.40.50.150">
    <property type="entry name" value="Vaccinia Virus protein VP39"/>
    <property type="match status" value="1"/>
</dbReference>
<evidence type="ECO:0000256" key="8">
    <source>
        <dbReference type="ARBA" id="ARBA00023014"/>
    </source>
</evidence>
<dbReference type="EMBL" id="PDSH01000017">
    <property type="protein sequence ID" value="PIE24274.1"/>
    <property type="molecule type" value="Genomic_DNA"/>
</dbReference>
<dbReference type="Gene3D" id="2.40.50.1070">
    <property type="match status" value="1"/>
</dbReference>
<feature type="binding site" evidence="9">
    <location>
        <position position="359"/>
    </location>
    <ligand>
        <name>S-adenosyl-L-methionine</name>
        <dbReference type="ChEBI" id="CHEBI:59789"/>
    </ligand>
</feature>
<dbReference type="GO" id="GO:0003723">
    <property type="term" value="F:RNA binding"/>
    <property type="evidence" value="ECO:0007669"/>
    <property type="project" value="InterPro"/>
</dbReference>
<name>A0A2G6JLH3_NEPCE</name>
<evidence type="ECO:0000313" key="13">
    <source>
        <dbReference type="EMBL" id="PIE24274.1"/>
    </source>
</evidence>
<feature type="binding site" evidence="9">
    <location>
        <position position="95"/>
    </location>
    <ligand>
        <name>[4Fe-4S] cluster</name>
        <dbReference type="ChEBI" id="CHEBI:49883"/>
    </ligand>
</feature>
<comment type="similarity">
    <text evidence="9">Belongs to the class I-like SAM-binding methyltransferase superfamily. RNA M5U methyltransferase family. RlmD subfamily.</text>
</comment>
<feature type="binding site" evidence="9 10">
    <location>
        <position position="311"/>
    </location>
    <ligand>
        <name>S-adenosyl-L-methionine</name>
        <dbReference type="ChEBI" id="CHEBI:59789"/>
    </ligand>
</feature>
<dbReference type="PANTHER" id="PTHR11061">
    <property type="entry name" value="RNA M5U METHYLTRANSFERASE"/>
    <property type="match status" value="1"/>
</dbReference>
<feature type="binding site" evidence="9 10">
    <location>
        <position position="282"/>
    </location>
    <ligand>
        <name>S-adenosyl-L-methionine</name>
        <dbReference type="ChEBI" id="CHEBI:59789"/>
    </ligand>
</feature>
<dbReference type="InterPro" id="IPR001566">
    <property type="entry name" value="23S_rRNA_MeTrfase_RlmD"/>
</dbReference>
<dbReference type="Gene3D" id="2.40.50.140">
    <property type="entry name" value="Nucleic acid-binding proteins"/>
    <property type="match status" value="1"/>
</dbReference>
<dbReference type="GO" id="GO:0070041">
    <property type="term" value="F:rRNA (uridine-C5-)-methyltransferase activity"/>
    <property type="evidence" value="ECO:0007669"/>
    <property type="project" value="UniProtKB-UniRule"/>
</dbReference>
<keyword evidence="4 9" id="KW-0808">Transferase</keyword>
<dbReference type="SUPFAM" id="SSF50249">
    <property type="entry name" value="Nucleic acid-binding proteins"/>
    <property type="match status" value="1"/>
</dbReference>
<evidence type="ECO:0000256" key="3">
    <source>
        <dbReference type="ARBA" id="ARBA00022603"/>
    </source>
</evidence>
<dbReference type="InterPro" id="IPR010280">
    <property type="entry name" value="U5_MeTrfase_fam"/>
</dbReference>
<evidence type="ECO:0000256" key="9">
    <source>
        <dbReference type="HAMAP-Rule" id="MF_01010"/>
    </source>
</evidence>
<comment type="function">
    <text evidence="9">Catalyzes the formation of 5-methyl-uridine at position 1939 (m5U1939) in 23S rRNA.</text>
</comment>
<keyword evidence="3 9" id="KW-0489">Methyltransferase</keyword>
<comment type="catalytic activity">
    <reaction evidence="9">
        <text>uridine(1939) in 23S rRNA + S-adenosyl-L-methionine = 5-methyluridine(1939) in 23S rRNA + S-adenosyl-L-homocysteine + H(+)</text>
        <dbReference type="Rhea" id="RHEA:42908"/>
        <dbReference type="Rhea" id="RHEA-COMP:10278"/>
        <dbReference type="Rhea" id="RHEA-COMP:10279"/>
        <dbReference type="ChEBI" id="CHEBI:15378"/>
        <dbReference type="ChEBI" id="CHEBI:57856"/>
        <dbReference type="ChEBI" id="CHEBI:59789"/>
        <dbReference type="ChEBI" id="CHEBI:65315"/>
        <dbReference type="ChEBI" id="CHEBI:74447"/>
        <dbReference type="EC" id="2.1.1.190"/>
    </reaction>
</comment>
<evidence type="ECO:0000256" key="11">
    <source>
        <dbReference type="SAM" id="MobiDB-lite"/>
    </source>
</evidence>
<dbReference type="Proteomes" id="UP000243469">
    <property type="component" value="Unassembled WGS sequence"/>
</dbReference>
<feature type="binding site" evidence="9">
    <location>
        <position position="98"/>
    </location>
    <ligand>
        <name>[4Fe-4S] cluster</name>
        <dbReference type="ChEBI" id="CHEBI:49883"/>
    </ligand>
</feature>
<feature type="active site" description="Nucleophile" evidence="9 10">
    <location>
        <position position="406"/>
    </location>
</feature>
<protein>
    <recommendedName>
        <fullName evidence="9">23S rRNA (uracil(1939)-C(5))-methyltransferase RlmD</fullName>
        <ecNumber evidence="9">2.1.1.190</ecNumber>
    </recommendedName>
    <alternativeName>
        <fullName evidence="9">23S rRNA(m5U1939)-methyltransferase</fullName>
    </alternativeName>
</protein>
<feature type="compositionally biased region" description="Polar residues" evidence="11">
    <location>
        <begin position="1"/>
        <end position="12"/>
    </location>
</feature>
<dbReference type="InterPro" id="IPR029063">
    <property type="entry name" value="SAM-dependent_MTases_sf"/>
</dbReference>
<gene>
    <name evidence="9" type="primary">rlmD</name>
    <name evidence="13" type="ORF">CSA60_03460</name>
</gene>
<evidence type="ECO:0000259" key="12">
    <source>
        <dbReference type="PROSITE" id="PS50926"/>
    </source>
</evidence>
<dbReference type="NCBIfam" id="NF009639">
    <property type="entry name" value="PRK13168.1"/>
    <property type="match status" value="1"/>
</dbReference>
<dbReference type="SUPFAM" id="SSF53335">
    <property type="entry name" value="S-adenosyl-L-methionine-dependent methyltransferases"/>
    <property type="match status" value="1"/>
</dbReference>
<dbReference type="InterPro" id="IPR012340">
    <property type="entry name" value="NA-bd_OB-fold"/>
</dbReference>
<dbReference type="PROSITE" id="PS51687">
    <property type="entry name" value="SAM_MT_RNA_M5U"/>
    <property type="match status" value="1"/>
</dbReference>
<proteinExistence type="inferred from homology"/>
<dbReference type="HAMAP" id="MF_01010">
    <property type="entry name" value="23SrRNA_methyltr_RlmD"/>
    <property type="match status" value="1"/>
</dbReference>
<keyword evidence="5 9" id="KW-0949">S-adenosyl-L-methionine</keyword>
<feature type="region of interest" description="Disordered" evidence="11">
    <location>
        <begin position="1"/>
        <end position="20"/>
    </location>
</feature>
<dbReference type="GO" id="GO:0005506">
    <property type="term" value="F:iron ion binding"/>
    <property type="evidence" value="ECO:0007669"/>
    <property type="project" value="UniProtKB-UniRule"/>
</dbReference>
<comment type="caution">
    <text evidence="13">The sequence shown here is derived from an EMBL/GenBank/DDBJ whole genome shotgun (WGS) entry which is preliminary data.</text>
</comment>
<dbReference type="GO" id="GO:0051539">
    <property type="term" value="F:4 iron, 4 sulfur cluster binding"/>
    <property type="evidence" value="ECO:0007669"/>
    <property type="project" value="UniProtKB-KW"/>
</dbReference>
<dbReference type="PROSITE" id="PS50926">
    <property type="entry name" value="TRAM"/>
    <property type="match status" value="1"/>
</dbReference>
<keyword evidence="6 9" id="KW-0479">Metal-binding</keyword>
<dbReference type="CDD" id="cd02440">
    <property type="entry name" value="AdoMet_MTases"/>
    <property type="match status" value="1"/>
</dbReference>
<feature type="binding site" evidence="9">
    <location>
        <position position="316"/>
    </location>
    <ligand>
        <name>S-adenosyl-L-methionine</name>
        <dbReference type="ChEBI" id="CHEBI:59789"/>
    </ligand>
</feature>
<feature type="domain" description="TRAM" evidence="12">
    <location>
        <begin position="16"/>
        <end position="76"/>
    </location>
</feature>
<evidence type="ECO:0000256" key="1">
    <source>
        <dbReference type="ARBA" id="ARBA00022485"/>
    </source>
</evidence>
<dbReference type="PANTHER" id="PTHR11061:SF49">
    <property type="entry name" value="23S RRNA (URACIL(1939)-C(5))-METHYLTRANSFERASE RLMD"/>
    <property type="match status" value="1"/>
</dbReference>
<dbReference type="Pfam" id="PF01938">
    <property type="entry name" value="TRAM"/>
    <property type="match status" value="1"/>
</dbReference>
<evidence type="ECO:0000256" key="7">
    <source>
        <dbReference type="ARBA" id="ARBA00023004"/>
    </source>
</evidence>
<feature type="binding site" evidence="9">
    <location>
        <position position="89"/>
    </location>
    <ligand>
        <name>[4Fe-4S] cluster</name>
        <dbReference type="ChEBI" id="CHEBI:49883"/>
    </ligand>
</feature>
<sequence>MKKHNSLFSRTTAPRKAKQTALLPEEISITGLSHEARGVAKHNGKTLFIAGALPGERVKFEIKKQHRRFDEADCTDVIEASPDRAEPICEHYADCGGCDLQHLKHEKQIESKQRQVLDQLARLGKFQPTEILPPLTSKDRNYRRSCRLGINQLIRDGRPIVGFRRKSSHKLLQIDNCPVLAEPLNNILRALPSVLATENNFKEITHAELSYGDTEGAMTLRVKKTPAPQLTAKLQQLAETNGFRLYFDNGQQITAYAGEAKLTYQHAKTGSTLGFQPGDFIQVNAAVNDAIVDRALDWLDPKHADRILDLFSGIGNFTLPIATLAGSVVGVEGVDEMVHRAGENARTANLNNCEFYRADLSQDLRALPWYKQGFNKALLDPPRTGALEVIKQLKQHNIQSLLYVSCNPAALARDGAELVKQGYSASKFCVADMFPHTSHVESLILFQK</sequence>
<evidence type="ECO:0000256" key="6">
    <source>
        <dbReference type="ARBA" id="ARBA00022723"/>
    </source>
</evidence>
<reference evidence="13 14" key="1">
    <citation type="submission" date="2017-10" db="EMBL/GenBank/DDBJ databases">
        <title>Novel microbial diversity and functional potential in the marine mammal oral microbiome.</title>
        <authorList>
            <person name="Dudek N.K."/>
            <person name="Sun C.L."/>
            <person name="Burstein D."/>
            <person name="Kantor R.S."/>
            <person name="Aliaga Goltsman D.S."/>
            <person name="Bik E.M."/>
            <person name="Thomas B.C."/>
            <person name="Banfield J.F."/>
            <person name="Relman D.A."/>
        </authorList>
    </citation>
    <scope>NUCLEOTIDE SEQUENCE [LARGE SCALE GENOMIC DNA]</scope>
    <source>
        <strain evidence="13">DOLJORAL78_47_21</strain>
    </source>
</reference>
<keyword evidence="8 9" id="KW-0411">Iron-sulfur</keyword>
<dbReference type="EC" id="2.1.1.190" evidence="9"/>
<evidence type="ECO:0000313" key="14">
    <source>
        <dbReference type="Proteomes" id="UP000243469"/>
    </source>
</evidence>
<feature type="binding site" evidence="9 10">
    <location>
        <position position="332"/>
    </location>
    <ligand>
        <name>S-adenosyl-L-methionine</name>
        <dbReference type="ChEBI" id="CHEBI:59789"/>
    </ligand>
</feature>
<dbReference type="InterPro" id="IPR002792">
    <property type="entry name" value="TRAM_dom"/>
</dbReference>
<keyword evidence="7 9" id="KW-0408">Iron</keyword>
<evidence type="ECO:0000256" key="10">
    <source>
        <dbReference type="PROSITE-ProRule" id="PRU01024"/>
    </source>
</evidence>
<keyword evidence="2 9" id="KW-0698">rRNA processing</keyword>